<dbReference type="RefSeq" id="XP_067715213.1">
    <property type="nucleotide sequence ID" value="XM_067859112.1"/>
</dbReference>
<reference evidence="2 3" key="1">
    <citation type="submission" date="2021-06" db="EMBL/GenBank/DDBJ databases">
        <title>Genome sequence of Babesia caballi.</title>
        <authorList>
            <person name="Yamagishi J."/>
            <person name="Kidaka T."/>
            <person name="Ochi A."/>
        </authorList>
    </citation>
    <scope>NUCLEOTIDE SEQUENCE [LARGE SCALE GENOMIC DNA]</scope>
    <source>
        <strain evidence="2">USDA-D6B2</strain>
    </source>
</reference>
<sequence length="115" mass="12485">MANWVPHVDGWAREVLFGVGWRFNGSCSCTKKGGSGECNCYCNGCSSSGDNHSSHCTCDNESNGSGKGACRPNSLFILAAAIIGFFVFILALKLYFPYDEFNGYMSSKLSRTKMP</sequence>
<gene>
    <name evidence="2" type="ORF">BcabD6B2_25790</name>
</gene>
<dbReference type="AlphaFoldDB" id="A0AAV4LT16"/>
<feature type="transmembrane region" description="Helical" evidence="1">
    <location>
        <begin position="75"/>
        <end position="96"/>
    </location>
</feature>
<protein>
    <submittedName>
        <fullName evidence="2">Nitrogen fixation protein FixH</fullName>
    </submittedName>
</protein>
<keyword evidence="1" id="KW-0472">Membrane</keyword>
<evidence type="ECO:0000256" key="1">
    <source>
        <dbReference type="SAM" id="Phobius"/>
    </source>
</evidence>
<keyword evidence="1" id="KW-1133">Transmembrane helix</keyword>
<comment type="caution">
    <text evidence="2">The sequence shown here is derived from an EMBL/GenBank/DDBJ whole genome shotgun (WGS) entry which is preliminary data.</text>
</comment>
<accession>A0AAV4LT16</accession>
<evidence type="ECO:0000313" key="2">
    <source>
        <dbReference type="EMBL" id="GIX63144.1"/>
    </source>
</evidence>
<dbReference type="EMBL" id="BPLF01000002">
    <property type="protein sequence ID" value="GIX63144.1"/>
    <property type="molecule type" value="Genomic_DNA"/>
</dbReference>
<organism evidence="2 3">
    <name type="scientific">Babesia caballi</name>
    <dbReference type="NCBI Taxonomy" id="5871"/>
    <lineage>
        <taxon>Eukaryota</taxon>
        <taxon>Sar</taxon>
        <taxon>Alveolata</taxon>
        <taxon>Apicomplexa</taxon>
        <taxon>Aconoidasida</taxon>
        <taxon>Piroplasmida</taxon>
        <taxon>Babesiidae</taxon>
        <taxon>Babesia</taxon>
    </lineage>
</organism>
<dbReference type="Proteomes" id="UP001497744">
    <property type="component" value="Unassembled WGS sequence"/>
</dbReference>
<proteinExistence type="predicted"/>
<evidence type="ECO:0000313" key="3">
    <source>
        <dbReference type="Proteomes" id="UP001497744"/>
    </source>
</evidence>
<keyword evidence="3" id="KW-1185">Reference proteome</keyword>
<name>A0AAV4LT16_BABCB</name>
<dbReference type="GeneID" id="94194625"/>
<keyword evidence="1" id="KW-0812">Transmembrane</keyword>